<reference evidence="2 3" key="1">
    <citation type="submission" date="2017-12" db="EMBL/GenBank/DDBJ databases">
        <title>Gene loss provides genomic basis for host adaptation in cereal stripe rust fungi.</title>
        <authorList>
            <person name="Xia C."/>
        </authorList>
    </citation>
    <scope>NUCLEOTIDE SEQUENCE [LARGE SCALE GENOMIC DNA]</scope>
    <source>
        <strain evidence="2 3">93TX-2</strain>
    </source>
</reference>
<reference evidence="3" key="2">
    <citation type="journal article" date="2018" name="BMC Genomics">
        <title>Genomic insights into host adaptation between the wheat stripe rust pathogen (Puccinia striiformis f. sp. tritici) and the barley stripe rust pathogen (Puccinia striiformis f. sp. hordei).</title>
        <authorList>
            <person name="Xia C."/>
            <person name="Wang M."/>
            <person name="Yin C."/>
            <person name="Cornejo O.E."/>
            <person name="Hulbert S.H."/>
            <person name="Chen X."/>
        </authorList>
    </citation>
    <scope>NUCLEOTIDE SEQUENCE [LARGE SCALE GENOMIC DNA]</scope>
    <source>
        <strain evidence="3">93TX-2</strain>
    </source>
</reference>
<keyword evidence="3" id="KW-1185">Reference proteome</keyword>
<feature type="region of interest" description="Disordered" evidence="1">
    <location>
        <begin position="221"/>
        <end position="246"/>
    </location>
</feature>
<reference evidence="3" key="3">
    <citation type="journal article" date="2018" name="Mol. Plant Microbe Interact.">
        <title>Genome sequence resources for the wheat stripe rust pathogen (Puccinia striiformis f. sp. tritici) and the barley stripe rust pathogen (Puccinia striiformis f. sp. hordei).</title>
        <authorList>
            <person name="Xia C."/>
            <person name="Wang M."/>
            <person name="Yin C."/>
            <person name="Cornejo O.E."/>
            <person name="Hulbert S.H."/>
            <person name="Chen X."/>
        </authorList>
    </citation>
    <scope>NUCLEOTIDE SEQUENCE [LARGE SCALE GENOMIC DNA]</scope>
    <source>
        <strain evidence="3">93TX-2</strain>
    </source>
</reference>
<dbReference type="VEuPathDB" id="FungiDB:PSHT_07233"/>
<protein>
    <submittedName>
        <fullName evidence="2">Uncharacterized protein</fullName>
    </submittedName>
</protein>
<evidence type="ECO:0000313" key="2">
    <source>
        <dbReference type="EMBL" id="POW15081.1"/>
    </source>
</evidence>
<accession>A0A2S4W002</accession>
<dbReference type="VEuPathDB" id="FungiDB:PSTT_04092"/>
<dbReference type="AlphaFoldDB" id="A0A2S4W002"/>
<proteinExistence type="predicted"/>
<dbReference type="Proteomes" id="UP000238274">
    <property type="component" value="Unassembled WGS sequence"/>
</dbReference>
<gene>
    <name evidence="2" type="ORF">PSHT_07233</name>
</gene>
<organism evidence="2 3">
    <name type="scientific">Puccinia striiformis</name>
    <dbReference type="NCBI Taxonomy" id="27350"/>
    <lineage>
        <taxon>Eukaryota</taxon>
        <taxon>Fungi</taxon>
        <taxon>Dikarya</taxon>
        <taxon>Basidiomycota</taxon>
        <taxon>Pucciniomycotina</taxon>
        <taxon>Pucciniomycetes</taxon>
        <taxon>Pucciniales</taxon>
        <taxon>Pucciniaceae</taxon>
        <taxon>Puccinia</taxon>
    </lineage>
</organism>
<dbReference type="EMBL" id="PKSM01000087">
    <property type="protein sequence ID" value="POW15081.1"/>
    <property type="molecule type" value="Genomic_DNA"/>
</dbReference>
<feature type="compositionally biased region" description="Low complexity" evidence="1">
    <location>
        <begin position="235"/>
        <end position="246"/>
    </location>
</feature>
<evidence type="ECO:0000256" key="1">
    <source>
        <dbReference type="SAM" id="MobiDB-lite"/>
    </source>
</evidence>
<evidence type="ECO:0000313" key="3">
    <source>
        <dbReference type="Proteomes" id="UP000238274"/>
    </source>
</evidence>
<name>A0A2S4W002_9BASI</name>
<comment type="caution">
    <text evidence="2">The sequence shown here is derived from an EMBL/GenBank/DDBJ whole genome shotgun (WGS) entry which is preliminary data.</text>
</comment>
<sequence>MLGAGSNLADSEIRKHHIALAQTDSLVRDPTSPPSTLATSVSQVGINVNQARLLFWTSPPPPASTPFGSEWLFILSELGPSPIVHTNERVALHSLRTSNSIPGSRKLARAIARLVPYRPFSGVNDSPTEEAIQARELLGHPKLAMTTKSGSSADIFTTGITIDLTSPSLSGSSTDPMETIPLILTPPVSIPSFPPVSIIDPSVNPRSSLLSFLHPTPHKASYPPAITSTGPSPSPSNLPANSNTTTPVSAPPLAKLCDTTPLFFIDASGNTTSNPCSNYPDPLETSAMESISVVHAPEAPNTIIFNIPRRYQIRSFGNNLGASTLICPVA</sequence>